<evidence type="ECO:0000256" key="4">
    <source>
        <dbReference type="ARBA" id="ARBA00022989"/>
    </source>
</evidence>
<dbReference type="RefSeq" id="WP_123779123.1">
    <property type="nucleotide sequence ID" value="NZ_RKMG01000002.1"/>
</dbReference>
<keyword evidence="4 6" id="KW-1133">Transmembrane helix</keyword>
<dbReference type="AlphaFoldDB" id="A0A3N4GVV4"/>
<evidence type="ECO:0000256" key="5">
    <source>
        <dbReference type="ARBA" id="ARBA00023136"/>
    </source>
</evidence>
<proteinExistence type="inferred from homology"/>
<feature type="transmembrane region" description="Helical" evidence="6">
    <location>
        <begin position="21"/>
        <end position="42"/>
    </location>
</feature>
<keyword evidence="8" id="KW-1185">Reference proteome</keyword>
<dbReference type="Proteomes" id="UP000273977">
    <property type="component" value="Unassembled WGS sequence"/>
</dbReference>
<dbReference type="EMBL" id="RKMG01000002">
    <property type="protein sequence ID" value="RPA65018.1"/>
    <property type="molecule type" value="Genomic_DNA"/>
</dbReference>
<comment type="caution">
    <text evidence="7">The sequence shown here is derived from an EMBL/GenBank/DDBJ whole genome shotgun (WGS) entry which is preliminary data.</text>
</comment>
<comment type="subcellular location">
    <subcellularLocation>
        <location evidence="1">Membrane</location>
        <topology evidence="1">Multi-pass membrane protein</topology>
    </subcellularLocation>
</comment>
<evidence type="ECO:0000256" key="1">
    <source>
        <dbReference type="ARBA" id="ARBA00004141"/>
    </source>
</evidence>
<evidence type="ECO:0000313" key="8">
    <source>
        <dbReference type="Proteomes" id="UP000273977"/>
    </source>
</evidence>
<keyword evidence="5 6" id="KW-0472">Membrane</keyword>
<feature type="transmembrane region" description="Helical" evidence="6">
    <location>
        <begin position="48"/>
        <end position="74"/>
    </location>
</feature>
<comment type="similarity">
    <text evidence="2">Belongs to the autoinducer-2 exporter (AI-2E) (TC 2.A.86) family.</text>
</comment>
<dbReference type="InterPro" id="IPR002549">
    <property type="entry name" value="AI-2E-like"/>
</dbReference>
<evidence type="ECO:0000313" key="7">
    <source>
        <dbReference type="EMBL" id="RPA65018.1"/>
    </source>
</evidence>
<dbReference type="OrthoDB" id="9774361at2"/>
<feature type="transmembrane region" description="Helical" evidence="6">
    <location>
        <begin position="113"/>
        <end position="146"/>
    </location>
</feature>
<reference evidence="7 8" key="1">
    <citation type="submission" date="2018-11" db="EMBL/GenBank/DDBJ databases">
        <title>Aerococcus sp. SJQ22, whole genome shotgun sequence.</title>
        <authorList>
            <person name="Sun L."/>
            <person name="Gao X."/>
            <person name="Chen W."/>
            <person name="Huang K."/>
        </authorList>
    </citation>
    <scope>NUCLEOTIDE SEQUENCE [LARGE SCALE GENOMIC DNA]</scope>
    <source>
        <strain evidence="7 8">SJQ22</strain>
    </source>
</reference>
<evidence type="ECO:0000256" key="6">
    <source>
        <dbReference type="SAM" id="Phobius"/>
    </source>
</evidence>
<dbReference type="GO" id="GO:0016020">
    <property type="term" value="C:membrane"/>
    <property type="evidence" value="ECO:0007669"/>
    <property type="project" value="UniProtKB-SubCell"/>
</dbReference>
<feature type="transmembrane region" description="Helical" evidence="6">
    <location>
        <begin position="86"/>
        <end position="107"/>
    </location>
</feature>
<evidence type="ECO:0000256" key="3">
    <source>
        <dbReference type="ARBA" id="ARBA00022692"/>
    </source>
</evidence>
<evidence type="ECO:0000256" key="2">
    <source>
        <dbReference type="ARBA" id="ARBA00009773"/>
    </source>
</evidence>
<dbReference type="Pfam" id="PF01594">
    <property type="entry name" value="AI-2E_transport"/>
    <property type="match status" value="1"/>
</dbReference>
<gene>
    <name evidence="7" type="ORF">EF384_00980</name>
</gene>
<protein>
    <submittedName>
        <fullName evidence="7">AI-2E family transporter</fullName>
    </submittedName>
</protein>
<accession>A0A3N4GVV4</accession>
<keyword evidence="3 6" id="KW-0812">Transmembrane</keyword>
<sequence length="162" mass="18255">MQTNFWKRVGLQTIDNIKLYFAAELKLLIFTMLVYGVAFWLLDITNAWLIAIGISLVALLPVVGSGIVFIPWILIEWLQGDVQLGWWLFAIYVGVEIAQEIIQPILIGKDLKIPFWLPIVVTIVATMIFNLFGVIVASILIPLIAAYQQVKAVDKNQDSDKI</sequence>
<organism evidence="7 8">
    <name type="scientific">Aerococcus agrisoli</name>
    <dbReference type="NCBI Taxonomy" id="2487350"/>
    <lineage>
        <taxon>Bacteria</taxon>
        <taxon>Bacillati</taxon>
        <taxon>Bacillota</taxon>
        <taxon>Bacilli</taxon>
        <taxon>Lactobacillales</taxon>
        <taxon>Aerococcaceae</taxon>
        <taxon>Aerococcus</taxon>
    </lineage>
</organism>
<name>A0A3N4GVV4_9LACT</name>